<feature type="transmembrane region" description="Helical" evidence="1">
    <location>
        <begin position="175"/>
        <end position="197"/>
    </location>
</feature>
<proteinExistence type="predicted"/>
<name>A0A650CTQ6_ACIAM</name>
<evidence type="ECO:0000313" key="2">
    <source>
        <dbReference type="EMBL" id="MQL56211.1"/>
    </source>
</evidence>
<sequence>MSINKLNNYFNPIYFLYLYLISAFLELFFNREFLVSVLPFGLAGISVSKIEPYLTAFYIVGGSAFTFLLILQPVLLVWAIVKIKEKLSRVLLSSVLYLTLFADFAHIAYGVNNTAFQLPAIYSIVYVILIILASINLMKVRKILYVLFIPDILAYSFLLFTWLTEVFRASCIGLLSGYSGYLMAYSVLSAGIIFIVWSVRKVRVVRILPFVAIGVFVGIASWLNLIPGWDFAIGVAFPYIFGILGIRDWMPPLFFVIAFITFGYALCLRKVDKPLSFSVLALLASTLVFDSVPITLYLIAPLVAMTYLYLTSVKEKVRE</sequence>
<keyword evidence="1" id="KW-0472">Membrane</keyword>
<dbReference type="RefSeq" id="WP_152942698.1">
    <property type="nucleotide sequence ID" value="NZ_CP045482.1"/>
</dbReference>
<dbReference type="AlphaFoldDB" id="A0A650CTQ6"/>
<dbReference type="Proteomes" id="UP000474054">
    <property type="component" value="Unassembled WGS sequence"/>
</dbReference>
<feature type="transmembrane region" description="Helical" evidence="1">
    <location>
        <begin position="204"/>
        <end position="223"/>
    </location>
</feature>
<keyword evidence="1" id="KW-0812">Transmembrane</keyword>
<feature type="transmembrane region" description="Helical" evidence="1">
    <location>
        <begin position="277"/>
        <end position="310"/>
    </location>
</feature>
<evidence type="ECO:0008006" key="6">
    <source>
        <dbReference type="Google" id="ProtNLM"/>
    </source>
</evidence>
<evidence type="ECO:0000313" key="5">
    <source>
        <dbReference type="Proteomes" id="UP000474054"/>
    </source>
</evidence>
<evidence type="ECO:0000313" key="3">
    <source>
        <dbReference type="EMBL" id="QGR21251.1"/>
    </source>
</evidence>
<reference evidence="2 5" key="1">
    <citation type="submission" date="2019-10" db="EMBL/GenBank/DDBJ databases">
        <title>Comparative genomics of sulfur disproportionating microorganisms.</title>
        <authorList>
            <person name="Ward L.M."/>
            <person name="Bertran E."/>
            <person name="Johnston D."/>
        </authorList>
    </citation>
    <scope>NUCLEOTIDE SEQUENCE [LARGE SCALE GENOMIC DNA]</scope>
    <source>
        <strain evidence="2 5">DSM 3772</strain>
    </source>
</reference>
<dbReference type="EMBL" id="WHYS01000002">
    <property type="protein sequence ID" value="MQL56211.1"/>
    <property type="molecule type" value="Genomic_DNA"/>
</dbReference>
<dbReference type="Proteomes" id="UP000426328">
    <property type="component" value="Chromosome"/>
</dbReference>
<feature type="transmembrane region" description="Helical" evidence="1">
    <location>
        <begin position="253"/>
        <end position="271"/>
    </location>
</feature>
<evidence type="ECO:0000313" key="4">
    <source>
        <dbReference type="Proteomes" id="UP000426328"/>
    </source>
</evidence>
<feature type="transmembrane region" description="Helical" evidence="1">
    <location>
        <begin position="56"/>
        <end position="78"/>
    </location>
</feature>
<keyword evidence="4" id="KW-1185">Reference proteome</keyword>
<dbReference type="KEGG" id="aamb:D1866_03975"/>
<gene>
    <name evidence="3" type="ORF">D1866_03975</name>
    <name evidence="2" type="ORF">GFB69_10855</name>
</gene>
<organism evidence="3 4">
    <name type="scientific">Acidianus ambivalens</name>
    <name type="common">Desulfurolobus ambivalens</name>
    <dbReference type="NCBI Taxonomy" id="2283"/>
    <lineage>
        <taxon>Archaea</taxon>
        <taxon>Thermoproteota</taxon>
        <taxon>Thermoprotei</taxon>
        <taxon>Sulfolobales</taxon>
        <taxon>Sulfolobaceae</taxon>
        <taxon>Acidianus</taxon>
    </lineage>
</organism>
<reference evidence="3 4" key="2">
    <citation type="submission" date="2019-10" db="EMBL/GenBank/DDBJ databases">
        <title>Genome Sequences from Six Type Strain Members of the Archaeal Family Sulfolobaceae: Acidianus ambivalens, Acidianus infernus, Metallosphaera prunae, Stygiolobus azoricus, Sulfolobus metallicus, and Sulfurisphaera ohwakuensis.</title>
        <authorList>
            <person name="Counts J.A."/>
            <person name="Kelly R.M."/>
        </authorList>
    </citation>
    <scope>NUCLEOTIDE SEQUENCE [LARGE SCALE GENOMIC DNA]</scope>
    <source>
        <strain evidence="3 4">LEI 10</strain>
    </source>
</reference>
<evidence type="ECO:0000256" key="1">
    <source>
        <dbReference type="SAM" id="Phobius"/>
    </source>
</evidence>
<dbReference type="GeneID" id="42778865"/>
<feature type="transmembrane region" description="Helical" evidence="1">
    <location>
        <begin position="144"/>
        <end position="163"/>
    </location>
</feature>
<feature type="transmembrane region" description="Helical" evidence="1">
    <location>
        <begin position="12"/>
        <end position="29"/>
    </location>
</feature>
<feature type="transmembrane region" description="Helical" evidence="1">
    <location>
        <begin position="90"/>
        <end position="109"/>
    </location>
</feature>
<protein>
    <recommendedName>
        <fullName evidence="6">Cytochrome b558/566 subunit B</fullName>
    </recommendedName>
</protein>
<accession>A0A650CTQ6</accession>
<feature type="transmembrane region" description="Helical" evidence="1">
    <location>
        <begin position="115"/>
        <end position="137"/>
    </location>
</feature>
<dbReference type="EMBL" id="CP045482">
    <property type="protein sequence ID" value="QGR21251.1"/>
    <property type="molecule type" value="Genomic_DNA"/>
</dbReference>
<keyword evidence="1" id="KW-1133">Transmembrane helix</keyword>